<evidence type="ECO:0000256" key="2">
    <source>
        <dbReference type="ARBA" id="ARBA00007254"/>
    </source>
</evidence>
<evidence type="ECO:0000256" key="1">
    <source>
        <dbReference type="ARBA" id="ARBA00004651"/>
    </source>
</evidence>
<keyword evidence="8 10" id="KW-0472">Membrane</keyword>
<sequence>MIKGFKDFLMRGNVIDLAVAVVIGAAFNDIVKAFTSYLINPIIASFGGANVNGLAVRLGDNEKTILDFGAIITSVINFLIVAAVVYFILVLPMNKIKERRKRGEEAGPHEPTDVELLKEIRDLLASERKTQTPLQRRYDDNA</sequence>
<dbReference type="HAMAP" id="MF_00115">
    <property type="entry name" value="MscL"/>
    <property type="match status" value="1"/>
</dbReference>
<dbReference type="PRINTS" id="PR01264">
    <property type="entry name" value="MECHCHANNEL"/>
</dbReference>
<dbReference type="Proteomes" id="UP001225605">
    <property type="component" value="Unassembled WGS sequence"/>
</dbReference>
<evidence type="ECO:0000256" key="3">
    <source>
        <dbReference type="ARBA" id="ARBA00022448"/>
    </source>
</evidence>
<keyword evidence="5 10" id="KW-0812">Transmembrane</keyword>
<evidence type="ECO:0000256" key="8">
    <source>
        <dbReference type="ARBA" id="ARBA00023136"/>
    </source>
</evidence>
<dbReference type="EMBL" id="NSDM01000004">
    <property type="protein sequence ID" value="MDQ2584605.1"/>
    <property type="molecule type" value="Genomic_DNA"/>
</dbReference>
<dbReference type="InterPro" id="IPR037673">
    <property type="entry name" value="MSC/AndL"/>
</dbReference>
<accession>A0ABU0WXL9</accession>
<protein>
    <recommendedName>
        <fullName evidence="10">Large-conductance mechanosensitive channel</fullName>
    </recommendedName>
</protein>
<gene>
    <name evidence="10 11" type="primary">mscL</name>
    <name evidence="11" type="ORF">CKY47_11565</name>
</gene>
<keyword evidence="6 10" id="KW-1133">Transmembrane helix</keyword>
<comment type="subunit">
    <text evidence="10">Homopentamer.</text>
</comment>
<evidence type="ECO:0000256" key="5">
    <source>
        <dbReference type="ARBA" id="ARBA00022692"/>
    </source>
</evidence>
<keyword evidence="12" id="KW-1185">Reference proteome</keyword>
<dbReference type="Gene3D" id="1.10.1200.120">
    <property type="entry name" value="Large-conductance mechanosensitive channel, MscL, domain 1"/>
    <property type="match status" value="1"/>
</dbReference>
<dbReference type="PANTHER" id="PTHR30266:SF2">
    <property type="entry name" value="LARGE-CONDUCTANCE MECHANOSENSITIVE CHANNEL"/>
    <property type="match status" value="1"/>
</dbReference>
<evidence type="ECO:0000256" key="7">
    <source>
        <dbReference type="ARBA" id="ARBA00023065"/>
    </source>
</evidence>
<evidence type="ECO:0000313" key="11">
    <source>
        <dbReference type="EMBL" id="MDQ2584605.1"/>
    </source>
</evidence>
<dbReference type="SUPFAM" id="SSF81330">
    <property type="entry name" value="Gated mechanosensitive channel"/>
    <property type="match status" value="1"/>
</dbReference>
<keyword evidence="9 10" id="KW-0407">Ion channel</keyword>
<comment type="subcellular location">
    <subcellularLocation>
        <location evidence="1 10">Cell membrane</location>
        <topology evidence="1 10">Multi-pass membrane protein</topology>
    </subcellularLocation>
</comment>
<proteinExistence type="inferred from homology"/>
<evidence type="ECO:0000313" key="12">
    <source>
        <dbReference type="Proteomes" id="UP001225605"/>
    </source>
</evidence>
<comment type="caution">
    <text evidence="11">The sequence shown here is derived from an EMBL/GenBank/DDBJ whole genome shotgun (WGS) entry which is preliminary data.</text>
</comment>
<keyword evidence="7 10" id="KW-0406">Ion transport</keyword>
<keyword evidence="4 10" id="KW-1003">Cell membrane</keyword>
<dbReference type="PROSITE" id="PS01327">
    <property type="entry name" value="MSCL"/>
    <property type="match status" value="1"/>
</dbReference>
<comment type="similarity">
    <text evidence="2 10">Belongs to the MscL family.</text>
</comment>
<dbReference type="NCBIfam" id="TIGR00220">
    <property type="entry name" value="mscL"/>
    <property type="match status" value="1"/>
</dbReference>
<organism evidence="11 12">
    <name type="scientific">Saccharothrix yanglingensis</name>
    <dbReference type="NCBI Taxonomy" id="659496"/>
    <lineage>
        <taxon>Bacteria</taxon>
        <taxon>Bacillati</taxon>
        <taxon>Actinomycetota</taxon>
        <taxon>Actinomycetes</taxon>
        <taxon>Pseudonocardiales</taxon>
        <taxon>Pseudonocardiaceae</taxon>
        <taxon>Saccharothrix</taxon>
    </lineage>
</organism>
<dbReference type="PANTHER" id="PTHR30266">
    <property type="entry name" value="MECHANOSENSITIVE CHANNEL MSCL"/>
    <property type="match status" value="1"/>
</dbReference>
<feature type="transmembrane region" description="Helical" evidence="10">
    <location>
        <begin position="68"/>
        <end position="91"/>
    </location>
</feature>
<comment type="function">
    <text evidence="10">Channel that opens in response to stretch forces in the membrane lipid bilayer. May participate in the regulation of osmotic pressure changes within the cell.</text>
</comment>
<keyword evidence="3 10" id="KW-0813">Transport</keyword>
<name>A0ABU0WXL9_9PSEU</name>
<dbReference type="RefSeq" id="WP_306745751.1">
    <property type="nucleotide sequence ID" value="NZ_NSDM01000004.1"/>
</dbReference>
<comment type="caution">
    <text evidence="10">Lacks conserved residue(s) required for the propagation of feature annotation.</text>
</comment>
<dbReference type="InterPro" id="IPR001185">
    <property type="entry name" value="MS_channel"/>
</dbReference>
<reference evidence="11 12" key="1">
    <citation type="submission" date="2017-06" db="EMBL/GenBank/DDBJ databases">
        <title>Cultured bacterium strain Saccharothrix yanglingensis Hhs.015.</title>
        <authorList>
            <person name="Xia Y."/>
        </authorList>
    </citation>
    <scope>NUCLEOTIDE SEQUENCE [LARGE SCALE GENOMIC DNA]</scope>
    <source>
        <strain evidence="11 12">Hhs.015</strain>
    </source>
</reference>
<evidence type="ECO:0000256" key="6">
    <source>
        <dbReference type="ARBA" id="ARBA00022989"/>
    </source>
</evidence>
<evidence type="ECO:0000256" key="10">
    <source>
        <dbReference type="HAMAP-Rule" id="MF_00115"/>
    </source>
</evidence>
<evidence type="ECO:0000256" key="4">
    <source>
        <dbReference type="ARBA" id="ARBA00022475"/>
    </source>
</evidence>
<dbReference type="InterPro" id="IPR019823">
    <property type="entry name" value="Mechanosensitive_channel_CS"/>
</dbReference>
<dbReference type="Pfam" id="PF01741">
    <property type="entry name" value="MscL"/>
    <property type="match status" value="1"/>
</dbReference>
<dbReference type="InterPro" id="IPR036019">
    <property type="entry name" value="MscL_channel"/>
</dbReference>
<evidence type="ECO:0000256" key="9">
    <source>
        <dbReference type="ARBA" id="ARBA00023303"/>
    </source>
</evidence>